<keyword evidence="1" id="KW-0812">Transmembrane</keyword>
<feature type="transmembrane region" description="Helical" evidence="1">
    <location>
        <begin position="33"/>
        <end position="53"/>
    </location>
</feature>
<feature type="transmembrane region" description="Helical" evidence="1">
    <location>
        <begin position="59"/>
        <end position="80"/>
    </location>
</feature>
<gene>
    <name evidence="2" type="ORF">HNQ39_004813</name>
</gene>
<evidence type="ECO:0000256" key="1">
    <source>
        <dbReference type="SAM" id="Phobius"/>
    </source>
</evidence>
<evidence type="ECO:0008006" key="4">
    <source>
        <dbReference type="Google" id="ProtNLM"/>
    </source>
</evidence>
<dbReference type="Proteomes" id="UP000520814">
    <property type="component" value="Unassembled WGS sequence"/>
</dbReference>
<name>A0A7W9W975_ARMRO</name>
<keyword evidence="1" id="KW-1133">Transmembrane helix</keyword>
<evidence type="ECO:0000313" key="3">
    <source>
        <dbReference type="Proteomes" id="UP000520814"/>
    </source>
</evidence>
<organism evidence="2 3">
    <name type="scientific">Armatimonas rosea</name>
    <dbReference type="NCBI Taxonomy" id="685828"/>
    <lineage>
        <taxon>Bacteria</taxon>
        <taxon>Bacillati</taxon>
        <taxon>Armatimonadota</taxon>
        <taxon>Armatimonadia</taxon>
        <taxon>Armatimonadales</taxon>
        <taxon>Armatimonadaceae</taxon>
        <taxon>Armatimonas</taxon>
    </lineage>
</organism>
<dbReference type="EMBL" id="JACHGW010000005">
    <property type="protein sequence ID" value="MBB6052981.1"/>
    <property type="molecule type" value="Genomic_DNA"/>
</dbReference>
<keyword evidence="1" id="KW-0472">Membrane</keyword>
<protein>
    <recommendedName>
        <fullName evidence="4">HEAT repeat domain-containing protein</fullName>
    </recommendedName>
</protein>
<evidence type="ECO:0000313" key="2">
    <source>
        <dbReference type="EMBL" id="MBB6052981.1"/>
    </source>
</evidence>
<dbReference type="RefSeq" id="WP_184202830.1">
    <property type="nucleotide sequence ID" value="NZ_JACHGW010000005.1"/>
</dbReference>
<reference evidence="2 3" key="1">
    <citation type="submission" date="2020-08" db="EMBL/GenBank/DDBJ databases">
        <title>Genomic Encyclopedia of Type Strains, Phase IV (KMG-IV): sequencing the most valuable type-strain genomes for metagenomic binning, comparative biology and taxonomic classification.</title>
        <authorList>
            <person name="Goeker M."/>
        </authorList>
    </citation>
    <scope>NUCLEOTIDE SEQUENCE [LARGE SCALE GENOMIC DNA]</scope>
    <source>
        <strain evidence="2 3">DSM 23562</strain>
    </source>
</reference>
<dbReference type="AlphaFoldDB" id="A0A7W9W975"/>
<proteinExistence type="predicted"/>
<sequence length="205" mass="23402">MPAQRLQPEPFQWETALDEIETQARGYLRRKRLTLILGPLAGIVFFALFWWGGPWTLRVFFLSFSFGLMMLFLWGLLMPVALRNKLVDAVEQEPNTDDIPFALRLLALLLLLGIHQGAEQLQKQTIARLALLSPTQLATLQEPERALLRRWVERGGTDEKIRALLVLTTLGDHATKPLAQHLQHHPDERVREAALDFLRQGSSLL</sequence>
<comment type="caution">
    <text evidence="2">The sequence shown here is derived from an EMBL/GenBank/DDBJ whole genome shotgun (WGS) entry which is preliminary data.</text>
</comment>
<keyword evidence="3" id="KW-1185">Reference proteome</keyword>
<accession>A0A7W9W975</accession>